<dbReference type="Proteomes" id="UP000887540">
    <property type="component" value="Unplaced"/>
</dbReference>
<evidence type="ECO:0000313" key="4">
    <source>
        <dbReference type="Proteomes" id="UP000887540"/>
    </source>
</evidence>
<name>A0A914EPT5_9BILA</name>
<proteinExistence type="predicted"/>
<organism evidence="4 5">
    <name type="scientific">Acrobeloides nanus</name>
    <dbReference type="NCBI Taxonomy" id="290746"/>
    <lineage>
        <taxon>Eukaryota</taxon>
        <taxon>Metazoa</taxon>
        <taxon>Ecdysozoa</taxon>
        <taxon>Nematoda</taxon>
        <taxon>Chromadorea</taxon>
        <taxon>Rhabditida</taxon>
        <taxon>Tylenchina</taxon>
        <taxon>Cephalobomorpha</taxon>
        <taxon>Cephaloboidea</taxon>
        <taxon>Cephalobidae</taxon>
        <taxon>Acrobeloides</taxon>
    </lineage>
</organism>
<accession>A0A914EPT5</accession>
<sequence length="136" mass="15867">MKNFVTLTILLVLFVALLEAKKVKDPARQKRDLHDTKLNQPIGNPGAEVVPDEANVPLEEQLSECKQHQKIKPKFSKHTTAYEQCKQECRRRRDEDTLEEYVNQLREELKLAEDRLVVQKEQEKTQQASESQENKV</sequence>
<evidence type="ECO:0000256" key="2">
    <source>
        <dbReference type="SAM" id="MobiDB-lite"/>
    </source>
</evidence>
<dbReference type="AlphaFoldDB" id="A0A914EPT5"/>
<keyword evidence="3" id="KW-0732">Signal</keyword>
<keyword evidence="1" id="KW-0175">Coiled coil</keyword>
<evidence type="ECO:0000256" key="1">
    <source>
        <dbReference type="SAM" id="Coils"/>
    </source>
</evidence>
<protein>
    <submittedName>
        <fullName evidence="5">Uncharacterized protein</fullName>
    </submittedName>
</protein>
<evidence type="ECO:0000313" key="5">
    <source>
        <dbReference type="WBParaSite" id="ACRNAN_scaffold9599.g32639.t1"/>
    </source>
</evidence>
<feature type="compositionally biased region" description="Basic and acidic residues" evidence="2">
    <location>
        <begin position="26"/>
        <end position="37"/>
    </location>
</feature>
<feature type="region of interest" description="Disordered" evidence="2">
    <location>
        <begin position="26"/>
        <end position="50"/>
    </location>
</feature>
<dbReference type="WBParaSite" id="ACRNAN_scaffold9599.g32639.t1">
    <property type="protein sequence ID" value="ACRNAN_scaffold9599.g32639.t1"/>
    <property type="gene ID" value="ACRNAN_scaffold9599.g32639"/>
</dbReference>
<evidence type="ECO:0000256" key="3">
    <source>
        <dbReference type="SAM" id="SignalP"/>
    </source>
</evidence>
<reference evidence="5" key="1">
    <citation type="submission" date="2022-11" db="UniProtKB">
        <authorList>
            <consortium name="WormBaseParasite"/>
        </authorList>
    </citation>
    <scope>IDENTIFICATION</scope>
</reference>
<feature type="chain" id="PRO_5037586922" evidence="3">
    <location>
        <begin position="21"/>
        <end position="136"/>
    </location>
</feature>
<feature type="signal peptide" evidence="3">
    <location>
        <begin position="1"/>
        <end position="20"/>
    </location>
</feature>
<keyword evidence="4" id="KW-1185">Reference proteome</keyword>
<feature type="coiled-coil region" evidence="1">
    <location>
        <begin position="95"/>
        <end position="122"/>
    </location>
</feature>